<evidence type="ECO:0000256" key="11">
    <source>
        <dbReference type="SAM" id="SignalP"/>
    </source>
</evidence>
<evidence type="ECO:0000259" key="12">
    <source>
        <dbReference type="PROSITE" id="PS51677"/>
    </source>
</evidence>
<evidence type="ECO:0000256" key="4">
    <source>
        <dbReference type="ARBA" id="ARBA00023024"/>
    </source>
</evidence>
<comment type="cofactor">
    <cofactor evidence="1">
        <name>Co(2+)</name>
        <dbReference type="ChEBI" id="CHEBI:48828"/>
    </cofactor>
</comment>
<evidence type="ECO:0000256" key="10">
    <source>
        <dbReference type="ARBA" id="ARBA00048494"/>
    </source>
</evidence>
<dbReference type="InterPro" id="IPR050248">
    <property type="entry name" value="Polysacc_deacetylase_ArnD"/>
</dbReference>
<dbReference type="GO" id="GO:0005886">
    <property type="term" value="C:plasma membrane"/>
    <property type="evidence" value="ECO:0007669"/>
    <property type="project" value="UniProtKB-SubCell"/>
</dbReference>
<accession>A0A9P6TDG4</accession>
<dbReference type="PANTHER" id="PTHR10587:SF135">
    <property type="entry name" value="CHITIN DEACETYLASE 3"/>
    <property type="match status" value="1"/>
</dbReference>
<dbReference type="InterPro" id="IPR011330">
    <property type="entry name" value="Glyco_hydro/deAcase_b/a-brl"/>
</dbReference>
<feature type="signal peptide" evidence="11">
    <location>
        <begin position="1"/>
        <end position="28"/>
    </location>
</feature>
<dbReference type="SUPFAM" id="SSF88713">
    <property type="entry name" value="Glycoside hydrolase/deacetylase"/>
    <property type="match status" value="1"/>
</dbReference>
<dbReference type="Pfam" id="PF01522">
    <property type="entry name" value="Polysacc_deac_1"/>
    <property type="match status" value="1"/>
</dbReference>
<keyword evidence="4" id="KW-0146">Chitin degradation</keyword>
<gene>
    <name evidence="13" type="ORF">CROQUDRAFT_694746</name>
</gene>
<comment type="caution">
    <text evidence="13">The sequence shown here is derived from an EMBL/GenBank/DDBJ whole genome shotgun (WGS) entry which is preliminary data.</text>
</comment>
<dbReference type="OrthoDB" id="407355at2759"/>
<feature type="domain" description="NodB homology" evidence="12">
    <location>
        <begin position="122"/>
        <end position="323"/>
    </location>
</feature>
<evidence type="ECO:0000256" key="9">
    <source>
        <dbReference type="ARBA" id="ARBA00024056"/>
    </source>
</evidence>
<keyword evidence="8" id="KW-0624">Polysaccharide degradation</keyword>
<dbReference type="Gene3D" id="3.20.20.370">
    <property type="entry name" value="Glycoside hydrolase/deacetylase"/>
    <property type="match status" value="1"/>
</dbReference>
<keyword evidence="11" id="KW-0732">Signal</keyword>
<reference evidence="13" key="1">
    <citation type="submission" date="2013-11" db="EMBL/GenBank/DDBJ databases">
        <title>Genome sequence of the fusiform rust pathogen reveals effectors for host alternation and coevolution with pine.</title>
        <authorList>
            <consortium name="DOE Joint Genome Institute"/>
            <person name="Smith K."/>
            <person name="Pendleton A."/>
            <person name="Kubisiak T."/>
            <person name="Anderson C."/>
            <person name="Salamov A."/>
            <person name="Aerts A."/>
            <person name="Riley R."/>
            <person name="Clum A."/>
            <person name="Lindquist E."/>
            <person name="Ence D."/>
            <person name="Campbell M."/>
            <person name="Kronenberg Z."/>
            <person name="Feau N."/>
            <person name="Dhillon B."/>
            <person name="Hamelin R."/>
            <person name="Burleigh J."/>
            <person name="Smith J."/>
            <person name="Yandell M."/>
            <person name="Nelson C."/>
            <person name="Grigoriev I."/>
            <person name="Davis J."/>
        </authorList>
    </citation>
    <scope>NUCLEOTIDE SEQUENCE</scope>
    <source>
        <strain evidence="13">G11</strain>
    </source>
</reference>
<evidence type="ECO:0000313" key="13">
    <source>
        <dbReference type="EMBL" id="KAG0148342.1"/>
    </source>
</evidence>
<evidence type="ECO:0000256" key="3">
    <source>
        <dbReference type="ARBA" id="ARBA00022622"/>
    </source>
</evidence>
<dbReference type="AlphaFoldDB" id="A0A9P6TDG4"/>
<evidence type="ECO:0000313" key="14">
    <source>
        <dbReference type="Proteomes" id="UP000886653"/>
    </source>
</evidence>
<dbReference type="Proteomes" id="UP000886653">
    <property type="component" value="Unassembled WGS sequence"/>
</dbReference>
<dbReference type="EC" id="3.5.1.41" evidence="9"/>
<keyword evidence="6" id="KW-0170">Cobalt</keyword>
<keyword evidence="5" id="KW-0119">Carbohydrate metabolism</keyword>
<dbReference type="GO" id="GO:0006032">
    <property type="term" value="P:chitin catabolic process"/>
    <property type="evidence" value="ECO:0007669"/>
    <property type="project" value="UniProtKB-KW"/>
</dbReference>
<dbReference type="GO" id="GO:0004099">
    <property type="term" value="F:chitin deacetylase activity"/>
    <property type="evidence" value="ECO:0007669"/>
    <property type="project" value="UniProtKB-EC"/>
</dbReference>
<evidence type="ECO:0000256" key="2">
    <source>
        <dbReference type="ARBA" id="ARBA00004609"/>
    </source>
</evidence>
<organism evidence="13 14">
    <name type="scientific">Cronartium quercuum f. sp. fusiforme G11</name>
    <dbReference type="NCBI Taxonomy" id="708437"/>
    <lineage>
        <taxon>Eukaryota</taxon>
        <taxon>Fungi</taxon>
        <taxon>Dikarya</taxon>
        <taxon>Basidiomycota</taxon>
        <taxon>Pucciniomycotina</taxon>
        <taxon>Pucciniomycetes</taxon>
        <taxon>Pucciniales</taxon>
        <taxon>Coleosporiaceae</taxon>
        <taxon>Cronartium</taxon>
    </lineage>
</organism>
<dbReference type="GO" id="GO:0009272">
    <property type="term" value="P:fungal-type cell wall biogenesis"/>
    <property type="evidence" value="ECO:0007669"/>
    <property type="project" value="UniProtKB-ARBA"/>
</dbReference>
<name>A0A9P6TDG4_9BASI</name>
<dbReference type="InterPro" id="IPR002509">
    <property type="entry name" value="NODB_dom"/>
</dbReference>
<comment type="subcellular location">
    <subcellularLocation>
        <location evidence="2">Cell membrane</location>
        <topology evidence="2">Lipid-anchor</topology>
        <topology evidence="2">GPI-anchor</topology>
    </subcellularLocation>
</comment>
<dbReference type="PANTHER" id="PTHR10587">
    <property type="entry name" value="GLYCOSYL TRANSFERASE-RELATED"/>
    <property type="match status" value="1"/>
</dbReference>
<evidence type="ECO:0000256" key="6">
    <source>
        <dbReference type="ARBA" id="ARBA00023285"/>
    </source>
</evidence>
<keyword evidence="14" id="KW-1185">Reference proteome</keyword>
<proteinExistence type="predicted"/>
<evidence type="ECO:0000256" key="7">
    <source>
        <dbReference type="ARBA" id="ARBA00023288"/>
    </source>
</evidence>
<keyword evidence="7" id="KW-0449">Lipoprotein</keyword>
<evidence type="ECO:0000256" key="8">
    <source>
        <dbReference type="ARBA" id="ARBA00023326"/>
    </source>
</evidence>
<feature type="chain" id="PRO_5040317108" description="chitin deacetylase" evidence="11">
    <location>
        <begin position="29"/>
        <end position="341"/>
    </location>
</feature>
<keyword evidence="3" id="KW-0325">Glycoprotein</keyword>
<dbReference type="GO" id="GO:0000272">
    <property type="term" value="P:polysaccharide catabolic process"/>
    <property type="evidence" value="ECO:0007669"/>
    <property type="project" value="UniProtKB-KW"/>
</dbReference>
<comment type="catalytic activity">
    <reaction evidence="10">
        <text>[(1-&gt;4)-N-acetyl-beta-D-glucosaminyl](n) + n H2O = chitosan + n acetate</text>
        <dbReference type="Rhea" id="RHEA:10464"/>
        <dbReference type="Rhea" id="RHEA-COMP:9593"/>
        <dbReference type="Rhea" id="RHEA-COMP:9597"/>
        <dbReference type="ChEBI" id="CHEBI:15377"/>
        <dbReference type="ChEBI" id="CHEBI:17029"/>
        <dbReference type="ChEBI" id="CHEBI:30089"/>
        <dbReference type="ChEBI" id="CHEBI:57704"/>
        <dbReference type="EC" id="3.5.1.41"/>
    </reaction>
    <physiologicalReaction direction="left-to-right" evidence="10">
        <dbReference type="Rhea" id="RHEA:10465"/>
    </physiologicalReaction>
</comment>
<dbReference type="PROSITE" id="PS51677">
    <property type="entry name" value="NODB"/>
    <property type="match status" value="1"/>
</dbReference>
<evidence type="ECO:0000256" key="1">
    <source>
        <dbReference type="ARBA" id="ARBA00001941"/>
    </source>
</evidence>
<dbReference type="EMBL" id="MU167238">
    <property type="protein sequence ID" value="KAG0148342.1"/>
    <property type="molecule type" value="Genomic_DNA"/>
</dbReference>
<protein>
    <recommendedName>
        <fullName evidence="9">chitin deacetylase</fullName>
        <ecNumber evidence="9">3.5.1.41</ecNumber>
    </recommendedName>
</protein>
<sequence length="341" mass="38435">MRFKNAFRICPSSLIYLWSIFFNWCDCAQPIPKLFENATDFSKMKYPHEDVSGPKPLTTWIAAYEEVKAKGLIPHWKPSVVTNGEPSYASYSDAELASPEKVCSWTIAKCVMPDDIVTAPKGQMGISFDDGPQEATSLLLPFLLKKNQKATHFMIGSRIMDNPNLLKQAVSLNHDHIAAHTWSLMTTLTDEQAVGEIGWSIQIIRDNVGLIPAYWRPPFGDVDNRIRAIATHVFNLRTVMWSDDVNDWCLSDESAPTSSCLAGSGPQNSNELAKELNQIINQTKGPQQRDSGIIILEHEIAKRPVEEFIKAYNLAQKVGWIMKPIPDLFGYVFFPVRARFF</sequence>
<keyword evidence="3" id="KW-0336">GPI-anchor</keyword>
<evidence type="ECO:0000256" key="5">
    <source>
        <dbReference type="ARBA" id="ARBA00023277"/>
    </source>
</evidence>
<keyword evidence="3" id="KW-0472">Membrane</keyword>
<dbReference type="GO" id="GO:0098552">
    <property type="term" value="C:side of membrane"/>
    <property type="evidence" value="ECO:0007669"/>
    <property type="project" value="UniProtKB-KW"/>
</dbReference>